<comment type="caution">
    <text evidence="7">The sequence shown here is derived from an EMBL/GenBank/DDBJ whole genome shotgun (WGS) entry which is preliminary data.</text>
</comment>
<evidence type="ECO:0000256" key="1">
    <source>
        <dbReference type="ARBA" id="ARBA00022656"/>
    </source>
</evidence>
<organism evidence="7 8">
    <name type="scientific">Conoideocrella luteorostrata</name>
    <dbReference type="NCBI Taxonomy" id="1105319"/>
    <lineage>
        <taxon>Eukaryota</taxon>
        <taxon>Fungi</taxon>
        <taxon>Dikarya</taxon>
        <taxon>Ascomycota</taxon>
        <taxon>Pezizomycotina</taxon>
        <taxon>Sordariomycetes</taxon>
        <taxon>Hypocreomycetidae</taxon>
        <taxon>Hypocreales</taxon>
        <taxon>Clavicipitaceae</taxon>
        <taxon>Conoideocrella</taxon>
    </lineage>
</organism>
<dbReference type="SUPFAM" id="SSF56399">
    <property type="entry name" value="ADP-ribosylation"/>
    <property type="match status" value="1"/>
</dbReference>
<evidence type="ECO:0000313" key="7">
    <source>
        <dbReference type="EMBL" id="KAK2591707.1"/>
    </source>
</evidence>
<dbReference type="Pfam" id="PF01375">
    <property type="entry name" value="Enterotoxin_a"/>
    <property type="match status" value="1"/>
</dbReference>
<feature type="region of interest" description="Disordered" evidence="5">
    <location>
        <begin position="299"/>
        <end position="396"/>
    </location>
</feature>
<dbReference type="InterPro" id="IPR001144">
    <property type="entry name" value="Enterotoxin_A"/>
</dbReference>
<evidence type="ECO:0000256" key="2">
    <source>
        <dbReference type="ARBA" id="ARBA00022729"/>
    </source>
</evidence>
<gene>
    <name evidence="7" type="ORF">QQS21_010592</name>
</gene>
<dbReference type="Gene3D" id="3.90.210.10">
    <property type="entry name" value="Heat-Labile Enterotoxin, subunit A"/>
    <property type="match status" value="1"/>
</dbReference>
<proteinExistence type="predicted"/>
<keyword evidence="4" id="KW-1015">Disulfide bond</keyword>
<feature type="compositionally biased region" description="Basic and acidic residues" evidence="5">
    <location>
        <begin position="311"/>
        <end position="374"/>
    </location>
</feature>
<keyword evidence="3" id="KW-0843">Virulence</keyword>
<accession>A0AAJ0CFN4</accession>
<keyword evidence="2 6" id="KW-0732">Signal</keyword>
<evidence type="ECO:0000256" key="5">
    <source>
        <dbReference type="SAM" id="MobiDB-lite"/>
    </source>
</evidence>
<name>A0AAJ0CFN4_9HYPO</name>
<dbReference type="AlphaFoldDB" id="A0AAJ0CFN4"/>
<evidence type="ECO:0008006" key="9">
    <source>
        <dbReference type="Google" id="ProtNLM"/>
    </source>
</evidence>
<dbReference type="Proteomes" id="UP001251528">
    <property type="component" value="Unassembled WGS sequence"/>
</dbReference>
<feature type="signal peptide" evidence="6">
    <location>
        <begin position="1"/>
        <end position="26"/>
    </location>
</feature>
<protein>
    <recommendedName>
        <fullName evidence="9">Enterotoxin</fullName>
    </recommendedName>
</protein>
<keyword evidence="1" id="KW-0800">Toxin</keyword>
<evidence type="ECO:0000256" key="6">
    <source>
        <dbReference type="SAM" id="SignalP"/>
    </source>
</evidence>
<reference evidence="7" key="1">
    <citation type="submission" date="2023-06" db="EMBL/GenBank/DDBJ databases">
        <title>Conoideocrella luteorostrata (Hypocreales: Clavicipitaceae), a potential biocontrol fungus for elongate hemlock scale in United States Christmas tree production areas.</title>
        <authorList>
            <person name="Barrett H."/>
            <person name="Lovett B."/>
            <person name="Macias A.M."/>
            <person name="Stajich J.E."/>
            <person name="Kasson M.T."/>
        </authorList>
    </citation>
    <scope>NUCLEOTIDE SEQUENCE</scope>
    <source>
        <strain evidence="7">ARSEF 14590</strain>
    </source>
</reference>
<dbReference type="EMBL" id="JASWJB010000314">
    <property type="protein sequence ID" value="KAK2591707.1"/>
    <property type="molecule type" value="Genomic_DNA"/>
</dbReference>
<evidence type="ECO:0000256" key="3">
    <source>
        <dbReference type="ARBA" id="ARBA00023026"/>
    </source>
</evidence>
<evidence type="ECO:0000256" key="4">
    <source>
        <dbReference type="ARBA" id="ARBA00023157"/>
    </source>
</evidence>
<keyword evidence="8" id="KW-1185">Reference proteome</keyword>
<dbReference type="GO" id="GO:0090729">
    <property type="term" value="F:toxin activity"/>
    <property type="evidence" value="ECO:0007669"/>
    <property type="project" value="UniProtKB-KW"/>
</dbReference>
<feature type="chain" id="PRO_5042616086" description="Enterotoxin" evidence="6">
    <location>
        <begin position="27"/>
        <end position="546"/>
    </location>
</feature>
<sequence>MLYRLWAVFVLAAALCLILWPESASAIPSRSPPIKDDNPAFNFPQTPQWVYRGHKLAPLDVEKVPGMPPKLDLNNAPEPSDSRHDPFSLLGHDDDAIDPGLGRKHTAFVSTSMSPHVAVDFAISKARIGQGWVYRLRPTKNMVDMNKSTSNGGMSYEEEYSALGGIRMEQIYDGIRIPADFQKHRKLVYKNWDDLVEHVAAYWMANPVQDGSPTGYWKNPKYDHAYDAVPEIKGHPLLAGLRIPEARPLPTDESQWDGQWQWEPYNSVKIQDRMTAREYAQKFLVDIGEPQGWLKDYPLFKAPETTPSPNEEAKQKETEESMKKEPETLKLVEQARKKKKERDEAMKKEDEAKKKKKEEEDTKNAEEAEAKAEAQKQANQKAVDSANKLRDSSDTGSWIGNVIGGVAAGIGTLGGAAFATSFATGGTAASGATAGGIAAAGGGLALLTASESVSITLPEVAQVVAEFNPQLANEMLIDLAPAPPTTPPGSVPEPPLLGKRDHMLNDMIVREVSTLWVFHASGPTLARALKQACRVSIERARVKMTI</sequence>
<evidence type="ECO:0000313" key="8">
    <source>
        <dbReference type="Proteomes" id="UP001251528"/>
    </source>
</evidence>